<keyword evidence="2" id="KW-1185">Reference proteome</keyword>
<dbReference type="EMBL" id="AVOT02009693">
    <property type="protein sequence ID" value="MBW0488618.1"/>
    <property type="molecule type" value="Genomic_DNA"/>
</dbReference>
<organism evidence="1 2">
    <name type="scientific">Austropuccinia psidii MF-1</name>
    <dbReference type="NCBI Taxonomy" id="1389203"/>
    <lineage>
        <taxon>Eukaryota</taxon>
        <taxon>Fungi</taxon>
        <taxon>Dikarya</taxon>
        <taxon>Basidiomycota</taxon>
        <taxon>Pucciniomycotina</taxon>
        <taxon>Pucciniomycetes</taxon>
        <taxon>Pucciniales</taxon>
        <taxon>Sphaerophragmiaceae</taxon>
        <taxon>Austropuccinia</taxon>
    </lineage>
</organism>
<dbReference type="Proteomes" id="UP000765509">
    <property type="component" value="Unassembled WGS sequence"/>
</dbReference>
<name>A0A9Q3H1Q4_9BASI</name>
<evidence type="ECO:0000313" key="1">
    <source>
        <dbReference type="EMBL" id="MBW0488618.1"/>
    </source>
</evidence>
<dbReference type="AlphaFoldDB" id="A0A9Q3H1Q4"/>
<reference evidence="1" key="1">
    <citation type="submission" date="2021-03" db="EMBL/GenBank/DDBJ databases">
        <title>Draft genome sequence of rust myrtle Austropuccinia psidii MF-1, a brazilian biotype.</title>
        <authorList>
            <person name="Quecine M.C."/>
            <person name="Pachon D.M.R."/>
            <person name="Bonatelli M.L."/>
            <person name="Correr F.H."/>
            <person name="Franceschini L.M."/>
            <person name="Leite T.F."/>
            <person name="Margarido G.R.A."/>
            <person name="Almeida C.A."/>
            <person name="Ferrarezi J.A."/>
            <person name="Labate C.A."/>
        </authorList>
    </citation>
    <scope>NUCLEOTIDE SEQUENCE</scope>
    <source>
        <strain evidence="1">MF-1</strain>
    </source>
</reference>
<proteinExistence type="predicted"/>
<protein>
    <submittedName>
        <fullName evidence="1">Uncharacterized protein</fullName>
    </submittedName>
</protein>
<gene>
    <name evidence="1" type="ORF">O181_028333</name>
</gene>
<comment type="caution">
    <text evidence="1">The sequence shown here is derived from an EMBL/GenBank/DDBJ whole genome shotgun (WGS) entry which is preliminary data.</text>
</comment>
<sequence>MGHEVDITLNIYRPYPPVLRRPANPESARAIELLEKHMQGLIKLGALGKVAYNEEVKFTTPVIIYWNDYKVRMVGRSR</sequence>
<accession>A0A9Q3H1Q4</accession>
<evidence type="ECO:0000313" key="2">
    <source>
        <dbReference type="Proteomes" id="UP000765509"/>
    </source>
</evidence>